<protein>
    <submittedName>
        <fullName evidence="1">Unnamed protein product</fullName>
    </submittedName>
</protein>
<sequence length="232" mass="25894">MKPTGKLHDDCPSPATISPVSTSSPVVYTAIQRGIRATRLQRHIARRHYDVLFAFLRGLVWHFFGTSTECIHLGSISRQQHIDDEQLPISDDWYIVRYACRWTKAGYFSCRNHLRVDIIGLDLVCLLALALYSDSSMDRNSWLLRNATYPGLVIRKDSSVATRHVDGVKSLDETPSWIGNTANGEMVKLCLGGERPLAKTMSYAGYNIDYVAQTTETSNPDGDQTSATPSLV</sequence>
<dbReference type="Proteomes" id="UP001165205">
    <property type="component" value="Unassembled WGS sequence"/>
</dbReference>
<reference evidence="1" key="1">
    <citation type="submission" date="2023-04" db="EMBL/GenBank/DDBJ databases">
        <title>Aspergillus oryzae NBRC 4228.</title>
        <authorList>
            <person name="Ichikawa N."/>
            <person name="Sato H."/>
            <person name="Tonouchi N."/>
        </authorList>
    </citation>
    <scope>NUCLEOTIDE SEQUENCE</scope>
    <source>
        <strain evidence="1">NBRC 4228</strain>
    </source>
</reference>
<dbReference type="AlphaFoldDB" id="A0AAN5BWC8"/>
<comment type="caution">
    <text evidence="1">The sequence shown here is derived from an EMBL/GenBank/DDBJ whole genome shotgun (WGS) entry which is preliminary data.</text>
</comment>
<gene>
    <name evidence="1" type="ORF">Aory04_000449400</name>
</gene>
<evidence type="ECO:0000313" key="2">
    <source>
        <dbReference type="Proteomes" id="UP001165205"/>
    </source>
</evidence>
<accession>A0AAN5BWC8</accession>
<proteinExistence type="predicted"/>
<name>A0AAN5BWC8_ASPOZ</name>
<evidence type="ECO:0000313" key="1">
    <source>
        <dbReference type="EMBL" id="GMG27975.1"/>
    </source>
</evidence>
<organism evidence="1 2">
    <name type="scientific">Aspergillus oryzae</name>
    <name type="common">Yellow koji mold</name>
    <dbReference type="NCBI Taxonomy" id="5062"/>
    <lineage>
        <taxon>Eukaryota</taxon>
        <taxon>Fungi</taxon>
        <taxon>Dikarya</taxon>
        <taxon>Ascomycota</taxon>
        <taxon>Pezizomycotina</taxon>
        <taxon>Eurotiomycetes</taxon>
        <taxon>Eurotiomycetidae</taxon>
        <taxon>Eurotiales</taxon>
        <taxon>Aspergillaceae</taxon>
        <taxon>Aspergillus</taxon>
        <taxon>Aspergillus subgen. Circumdati</taxon>
    </lineage>
</organism>
<dbReference type="EMBL" id="BSYA01000040">
    <property type="protein sequence ID" value="GMG27975.1"/>
    <property type="molecule type" value="Genomic_DNA"/>
</dbReference>